<keyword evidence="13" id="KW-1185">Reference proteome</keyword>
<keyword evidence="6" id="KW-0812">Transmembrane</keyword>
<comment type="catalytic activity">
    <reaction evidence="1">
        <text>ATP + protein L-histidine = ADP + protein N-phospho-L-histidine.</text>
        <dbReference type="EC" id="2.7.13.3"/>
    </reaction>
</comment>
<dbReference type="GO" id="GO:0016301">
    <property type="term" value="F:kinase activity"/>
    <property type="evidence" value="ECO:0007669"/>
    <property type="project" value="UniProtKB-KW"/>
</dbReference>
<dbReference type="InterPro" id="IPR003594">
    <property type="entry name" value="HATPase_dom"/>
</dbReference>
<dbReference type="InterPro" id="IPR050428">
    <property type="entry name" value="TCS_sensor_his_kinase"/>
</dbReference>
<dbReference type="SUPFAM" id="SSF55874">
    <property type="entry name" value="ATPase domain of HSP90 chaperone/DNA topoisomerase II/histidine kinase"/>
    <property type="match status" value="1"/>
</dbReference>
<dbReference type="EMBL" id="CP141261">
    <property type="protein sequence ID" value="WRL64329.1"/>
    <property type="molecule type" value="Genomic_DNA"/>
</dbReference>
<dbReference type="SMART" id="SM00388">
    <property type="entry name" value="HisKA"/>
    <property type="match status" value="1"/>
</dbReference>
<dbReference type="InterPro" id="IPR036097">
    <property type="entry name" value="HisK_dim/P_sf"/>
</dbReference>
<protein>
    <recommendedName>
        <fullName evidence="3">histidine kinase</fullName>
        <ecNumber evidence="3">2.7.13.3</ecNumber>
    </recommendedName>
</protein>
<evidence type="ECO:0000256" key="4">
    <source>
        <dbReference type="ARBA" id="ARBA00022553"/>
    </source>
</evidence>
<dbReference type="InterPro" id="IPR003661">
    <property type="entry name" value="HisK_dim/P_dom"/>
</dbReference>
<dbReference type="PANTHER" id="PTHR45436:SF5">
    <property type="entry name" value="SENSOR HISTIDINE KINASE TRCS"/>
    <property type="match status" value="1"/>
</dbReference>
<dbReference type="RefSeq" id="WP_324275656.1">
    <property type="nucleotide sequence ID" value="NZ_CP141261.1"/>
</dbReference>
<evidence type="ECO:0000256" key="9">
    <source>
        <dbReference type="ARBA" id="ARBA00023012"/>
    </source>
</evidence>
<dbReference type="SUPFAM" id="SSF47384">
    <property type="entry name" value="Homodimeric domain of signal transducing histidine kinase"/>
    <property type="match status" value="1"/>
</dbReference>
<evidence type="ECO:0000313" key="13">
    <source>
        <dbReference type="Proteomes" id="UP001324287"/>
    </source>
</evidence>
<name>A0ABZ1B0J9_9ACTN</name>
<dbReference type="SMART" id="SM00387">
    <property type="entry name" value="HATPase_c"/>
    <property type="match status" value="1"/>
</dbReference>
<keyword evidence="4" id="KW-0597">Phosphoprotein</keyword>
<evidence type="ECO:0000256" key="2">
    <source>
        <dbReference type="ARBA" id="ARBA00004236"/>
    </source>
</evidence>
<dbReference type="PROSITE" id="PS50109">
    <property type="entry name" value="HIS_KIN"/>
    <property type="match status" value="1"/>
</dbReference>
<keyword evidence="7 12" id="KW-0418">Kinase</keyword>
<keyword evidence="10" id="KW-0472">Membrane</keyword>
<comment type="subcellular location">
    <subcellularLocation>
        <location evidence="2">Cell membrane</location>
    </subcellularLocation>
</comment>
<evidence type="ECO:0000259" key="11">
    <source>
        <dbReference type="PROSITE" id="PS50109"/>
    </source>
</evidence>
<dbReference type="CDD" id="cd00075">
    <property type="entry name" value="HATPase"/>
    <property type="match status" value="1"/>
</dbReference>
<dbReference type="EC" id="2.7.13.3" evidence="3"/>
<dbReference type="PRINTS" id="PR00344">
    <property type="entry name" value="BCTRLSENSOR"/>
</dbReference>
<dbReference type="Gene3D" id="1.10.287.130">
    <property type="match status" value="1"/>
</dbReference>
<accession>A0ABZ1B0J9</accession>
<feature type="domain" description="Histidine kinase" evidence="11">
    <location>
        <begin position="33"/>
        <end position="226"/>
    </location>
</feature>
<organism evidence="12 13">
    <name type="scientific">Blastococcus brunescens</name>
    <dbReference type="NCBI Taxonomy" id="1564165"/>
    <lineage>
        <taxon>Bacteria</taxon>
        <taxon>Bacillati</taxon>
        <taxon>Actinomycetota</taxon>
        <taxon>Actinomycetes</taxon>
        <taxon>Geodermatophilales</taxon>
        <taxon>Geodermatophilaceae</taxon>
        <taxon>Blastococcus</taxon>
    </lineage>
</organism>
<dbReference type="InterPro" id="IPR036890">
    <property type="entry name" value="HATPase_C_sf"/>
</dbReference>
<dbReference type="Pfam" id="PF02518">
    <property type="entry name" value="HATPase_c"/>
    <property type="match status" value="1"/>
</dbReference>
<sequence>MLVTGGGMAHGMRPRCDDVADEADQRVEQTLKVLAHEIRQPLAAIFALAEAARTRPDVPAEVQSQLARIIEQTQELTEVTRSVVDPQACADPQRLGEVDADEVVESVLDAFALTWTGTLDRSGHCGELPVVGHRAALRRCLVNVLDNAVRAAGPAGRVVVTTRRTPATVKVLVEDDGPGFGKVPGRTGLGLEITRQVLADMGGELVVGLPGRGGGGSVALVLRAAAAELRRADRPVRVV</sequence>
<dbReference type="PANTHER" id="PTHR45436">
    <property type="entry name" value="SENSOR HISTIDINE KINASE YKOH"/>
    <property type="match status" value="1"/>
</dbReference>
<keyword evidence="5" id="KW-0808">Transferase</keyword>
<evidence type="ECO:0000256" key="3">
    <source>
        <dbReference type="ARBA" id="ARBA00012438"/>
    </source>
</evidence>
<dbReference type="InterPro" id="IPR004358">
    <property type="entry name" value="Sig_transdc_His_kin-like_C"/>
</dbReference>
<evidence type="ECO:0000256" key="1">
    <source>
        <dbReference type="ARBA" id="ARBA00000085"/>
    </source>
</evidence>
<gene>
    <name evidence="12" type="ORF">U6N30_00205</name>
</gene>
<dbReference type="Pfam" id="PF00512">
    <property type="entry name" value="HisKA"/>
    <property type="match status" value="1"/>
</dbReference>
<evidence type="ECO:0000256" key="5">
    <source>
        <dbReference type="ARBA" id="ARBA00022679"/>
    </source>
</evidence>
<keyword evidence="9" id="KW-0902">Two-component regulatory system</keyword>
<dbReference type="CDD" id="cd00082">
    <property type="entry name" value="HisKA"/>
    <property type="match status" value="1"/>
</dbReference>
<dbReference type="Gene3D" id="3.30.565.10">
    <property type="entry name" value="Histidine kinase-like ATPase, C-terminal domain"/>
    <property type="match status" value="1"/>
</dbReference>
<evidence type="ECO:0000256" key="7">
    <source>
        <dbReference type="ARBA" id="ARBA00022777"/>
    </source>
</evidence>
<evidence type="ECO:0000256" key="10">
    <source>
        <dbReference type="ARBA" id="ARBA00023136"/>
    </source>
</evidence>
<dbReference type="Proteomes" id="UP001324287">
    <property type="component" value="Chromosome"/>
</dbReference>
<dbReference type="InterPro" id="IPR005467">
    <property type="entry name" value="His_kinase_dom"/>
</dbReference>
<evidence type="ECO:0000256" key="8">
    <source>
        <dbReference type="ARBA" id="ARBA00022989"/>
    </source>
</evidence>
<evidence type="ECO:0000256" key="6">
    <source>
        <dbReference type="ARBA" id="ARBA00022692"/>
    </source>
</evidence>
<keyword evidence="8" id="KW-1133">Transmembrane helix</keyword>
<evidence type="ECO:0000313" key="12">
    <source>
        <dbReference type="EMBL" id="WRL64329.1"/>
    </source>
</evidence>
<proteinExistence type="predicted"/>
<reference evidence="12 13" key="1">
    <citation type="submission" date="2023-12" db="EMBL/GenBank/DDBJ databases">
        <title>Blastococcus brunescens sp. nov., an actonobacterium isolated from sandstone collected in sahara desert.</title>
        <authorList>
            <person name="Gtari M."/>
            <person name="Ghodhbane F."/>
        </authorList>
    </citation>
    <scope>NUCLEOTIDE SEQUENCE [LARGE SCALE GENOMIC DNA]</scope>
    <source>
        <strain evidence="12 13">BMG 8361</strain>
    </source>
</reference>